<protein>
    <submittedName>
        <fullName evidence="2">Putative secreted protein</fullName>
    </submittedName>
</protein>
<organism evidence="2">
    <name type="scientific">Ixodes ricinus</name>
    <name type="common">Common tick</name>
    <name type="synonym">Acarus ricinus</name>
    <dbReference type="NCBI Taxonomy" id="34613"/>
    <lineage>
        <taxon>Eukaryota</taxon>
        <taxon>Metazoa</taxon>
        <taxon>Ecdysozoa</taxon>
        <taxon>Arthropoda</taxon>
        <taxon>Chelicerata</taxon>
        <taxon>Arachnida</taxon>
        <taxon>Acari</taxon>
        <taxon>Parasitiformes</taxon>
        <taxon>Ixodida</taxon>
        <taxon>Ixodoidea</taxon>
        <taxon>Ixodidae</taxon>
        <taxon>Ixodinae</taxon>
        <taxon>Ixodes</taxon>
    </lineage>
</organism>
<evidence type="ECO:0000256" key="1">
    <source>
        <dbReference type="SAM" id="MobiDB-lite"/>
    </source>
</evidence>
<dbReference type="EMBL" id="GIFC01008268">
    <property type="protein sequence ID" value="MXU90351.1"/>
    <property type="molecule type" value="Transcribed_RNA"/>
</dbReference>
<name>A0A6B0ULA1_IXORI</name>
<feature type="region of interest" description="Disordered" evidence="1">
    <location>
        <begin position="91"/>
        <end position="114"/>
    </location>
</feature>
<reference evidence="2" key="1">
    <citation type="submission" date="2019-12" db="EMBL/GenBank/DDBJ databases">
        <title>An insight into the sialome of adult female Ixodes ricinus ticks feeding for 6 days.</title>
        <authorList>
            <person name="Perner J."/>
            <person name="Ribeiro J.M.C."/>
        </authorList>
    </citation>
    <scope>NUCLEOTIDE SEQUENCE</scope>
    <source>
        <strain evidence="2">Semi-engorged</strain>
        <tissue evidence="2">Salivary glands</tissue>
    </source>
</reference>
<dbReference type="AlphaFoldDB" id="A0A6B0ULA1"/>
<sequence>MLPSRLRLVCRMGLPHLACVSTVLLQVVGSSTSMFHTYVFPTWFPRARIFCSKSMEKRMNQMLHSLYSKRCSTVVLVSVWRTSSCSRSPGFQHTMQFSHDLDRTKLPSQRTQST</sequence>
<evidence type="ECO:0000313" key="2">
    <source>
        <dbReference type="EMBL" id="MXU90351.1"/>
    </source>
</evidence>
<accession>A0A6B0ULA1</accession>
<proteinExistence type="predicted"/>